<evidence type="ECO:0000313" key="2">
    <source>
        <dbReference type="Proteomes" id="UP001062846"/>
    </source>
</evidence>
<protein>
    <submittedName>
        <fullName evidence="1">Uncharacterized protein</fullName>
    </submittedName>
</protein>
<name>A0ACC0N782_RHOML</name>
<keyword evidence="2" id="KW-1185">Reference proteome</keyword>
<dbReference type="EMBL" id="CM046393">
    <property type="protein sequence ID" value="KAI8549187.1"/>
    <property type="molecule type" value="Genomic_DNA"/>
</dbReference>
<dbReference type="Proteomes" id="UP001062846">
    <property type="component" value="Chromosome 6"/>
</dbReference>
<evidence type="ECO:0000313" key="1">
    <source>
        <dbReference type="EMBL" id="KAI8549187.1"/>
    </source>
</evidence>
<gene>
    <name evidence="1" type="ORF">RHMOL_Rhmol06G0006800</name>
</gene>
<sequence>MNDLSIRRGRSVLFNCLSEILRIHDYALDMVRTVHVGHELSLILGNFRIKSQ</sequence>
<reference evidence="1" key="1">
    <citation type="submission" date="2022-02" db="EMBL/GenBank/DDBJ databases">
        <title>Plant Genome Project.</title>
        <authorList>
            <person name="Zhang R.-G."/>
        </authorList>
    </citation>
    <scope>NUCLEOTIDE SEQUENCE</scope>
    <source>
        <strain evidence="1">AT1</strain>
    </source>
</reference>
<proteinExistence type="predicted"/>
<accession>A0ACC0N782</accession>
<comment type="caution">
    <text evidence="1">The sequence shown here is derived from an EMBL/GenBank/DDBJ whole genome shotgun (WGS) entry which is preliminary data.</text>
</comment>
<organism evidence="1 2">
    <name type="scientific">Rhododendron molle</name>
    <name type="common">Chinese azalea</name>
    <name type="synonym">Azalea mollis</name>
    <dbReference type="NCBI Taxonomy" id="49168"/>
    <lineage>
        <taxon>Eukaryota</taxon>
        <taxon>Viridiplantae</taxon>
        <taxon>Streptophyta</taxon>
        <taxon>Embryophyta</taxon>
        <taxon>Tracheophyta</taxon>
        <taxon>Spermatophyta</taxon>
        <taxon>Magnoliopsida</taxon>
        <taxon>eudicotyledons</taxon>
        <taxon>Gunneridae</taxon>
        <taxon>Pentapetalae</taxon>
        <taxon>asterids</taxon>
        <taxon>Ericales</taxon>
        <taxon>Ericaceae</taxon>
        <taxon>Ericoideae</taxon>
        <taxon>Rhodoreae</taxon>
        <taxon>Rhododendron</taxon>
    </lineage>
</organism>